<feature type="transmembrane region" description="Helical" evidence="1">
    <location>
        <begin position="179"/>
        <end position="201"/>
    </location>
</feature>
<keyword evidence="1" id="KW-1133">Transmembrane helix</keyword>
<feature type="transmembrane region" description="Helical" evidence="1">
    <location>
        <begin position="112"/>
        <end position="134"/>
    </location>
</feature>
<feature type="transmembrane region" description="Helical" evidence="1">
    <location>
        <begin position="221"/>
        <end position="243"/>
    </location>
</feature>
<name>A0A8H6XIS0_9AGAR</name>
<organism evidence="2 3">
    <name type="scientific">Mycena venus</name>
    <dbReference type="NCBI Taxonomy" id="2733690"/>
    <lineage>
        <taxon>Eukaryota</taxon>
        <taxon>Fungi</taxon>
        <taxon>Dikarya</taxon>
        <taxon>Basidiomycota</taxon>
        <taxon>Agaricomycotina</taxon>
        <taxon>Agaricomycetes</taxon>
        <taxon>Agaricomycetidae</taxon>
        <taxon>Agaricales</taxon>
        <taxon>Marasmiineae</taxon>
        <taxon>Mycenaceae</taxon>
        <taxon>Mycena</taxon>
    </lineage>
</organism>
<reference evidence="2" key="1">
    <citation type="submission" date="2020-05" db="EMBL/GenBank/DDBJ databases">
        <title>Mycena genomes resolve the evolution of fungal bioluminescence.</title>
        <authorList>
            <person name="Tsai I.J."/>
        </authorList>
    </citation>
    <scope>NUCLEOTIDE SEQUENCE</scope>
    <source>
        <strain evidence="2">CCC161011</strain>
    </source>
</reference>
<evidence type="ECO:0000313" key="3">
    <source>
        <dbReference type="Proteomes" id="UP000620124"/>
    </source>
</evidence>
<accession>A0A8H6XIS0</accession>
<evidence type="ECO:0000256" key="1">
    <source>
        <dbReference type="SAM" id="Phobius"/>
    </source>
</evidence>
<sequence length="317" mass="34743">MESNVQTQCVLNSTALNVNWDDMVTGSAATGVGFYLNLSIVAIYTLIHRKTAGKQVLLAFTWAMTVLGTTQMALRLAASVLGVHLFRRFIQHGMGLDASSTFSLSANRPYNSLILCESATFVINNLVTDSLFLFRCYMIWGSRWKVIVFPGLLVVSTFVAGCVAIASPTVSASQTLQQAPYIMAAITNLVLLFLTAGRIWWIRRGARQIGTTGLEDRYSKVIAMIVESGAIYCIFTILLIVTYPMGFPFAVLQVIAMHLVNIVPTLIIVRVGLGQHTQPTLRNLGGQATADRTNHPAHLQLGQVSKAQSWPVEYDKD</sequence>
<dbReference type="Proteomes" id="UP000620124">
    <property type="component" value="Unassembled WGS sequence"/>
</dbReference>
<proteinExistence type="predicted"/>
<comment type="caution">
    <text evidence="2">The sequence shown here is derived from an EMBL/GenBank/DDBJ whole genome shotgun (WGS) entry which is preliminary data.</text>
</comment>
<evidence type="ECO:0000313" key="2">
    <source>
        <dbReference type="EMBL" id="KAF7342285.1"/>
    </source>
</evidence>
<feature type="transmembrane region" description="Helical" evidence="1">
    <location>
        <begin position="23"/>
        <end position="44"/>
    </location>
</feature>
<keyword evidence="1" id="KW-0812">Transmembrane</keyword>
<keyword evidence="1" id="KW-0472">Membrane</keyword>
<keyword evidence="3" id="KW-1185">Reference proteome</keyword>
<feature type="transmembrane region" description="Helical" evidence="1">
    <location>
        <begin position="56"/>
        <end position="78"/>
    </location>
</feature>
<protein>
    <submittedName>
        <fullName evidence="2">Uncharacterized protein</fullName>
    </submittedName>
</protein>
<dbReference type="OrthoDB" id="3019750at2759"/>
<feature type="transmembrane region" description="Helical" evidence="1">
    <location>
        <begin position="146"/>
        <end position="167"/>
    </location>
</feature>
<gene>
    <name evidence="2" type="ORF">MVEN_01816600</name>
</gene>
<dbReference type="EMBL" id="JACAZI010000017">
    <property type="protein sequence ID" value="KAF7342285.1"/>
    <property type="molecule type" value="Genomic_DNA"/>
</dbReference>
<dbReference type="AlphaFoldDB" id="A0A8H6XIS0"/>
<feature type="transmembrane region" description="Helical" evidence="1">
    <location>
        <begin position="249"/>
        <end position="273"/>
    </location>
</feature>